<dbReference type="InParanoid" id="A0A084QWZ7"/>
<evidence type="ECO:0000313" key="2">
    <source>
        <dbReference type="Proteomes" id="UP000028524"/>
    </source>
</evidence>
<evidence type="ECO:0000313" key="1">
    <source>
        <dbReference type="EMBL" id="KFA68482.1"/>
    </source>
</evidence>
<proteinExistence type="predicted"/>
<organism evidence="1 2">
    <name type="scientific">Stachybotrys chlorohalonatus (strain IBT 40285)</name>
    <dbReference type="NCBI Taxonomy" id="1283841"/>
    <lineage>
        <taxon>Eukaryota</taxon>
        <taxon>Fungi</taxon>
        <taxon>Dikarya</taxon>
        <taxon>Ascomycota</taxon>
        <taxon>Pezizomycotina</taxon>
        <taxon>Sordariomycetes</taxon>
        <taxon>Hypocreomycetidae</taxon>
        <taxon>Hypocreales</taxon>
        <taxon>Stachybotryaceae</taxon>
        <taxon>Stachybotrys</taxon>
    </lineage>
</organism>
<sequence length="360" mass="39504">MVQTPEVETAWLIVRLQLEDVEHLLTLAMSDTPDQSAQDAALALEWIDQGLSFDNAVEAAVIEADGRIPDQRVPTHEYENSNDFDTCFPPPSFTDFDSNDEAELLSQPPSEGHINAIEEFQAERHQLYLDSFEQNLDNSTLGVNEAVPAAPEQSAHESQHHDPTLADSEVTMLVDDTKHATQPDLPIYGDKGPLFKQKRSLVLYRVSSGISNPHPPAPRAFNWPRASSATEGESAAVKAWKEAIDSERIPRSVCKTTQRRDHITQVLCGHDVCRVCLIKLSTTLLRPRPCSHLIAATSPSTCAVSSQVSRWLSAMTLGSRRLGAGCLKEYIAARALAADTSPLSAFTTMRAWHSAPTVSS</sequence>
<gene>
    <name evidence="1" type="ORF">S40285_10605</name>
</gene>
<dbReference type="AlphaFoldDB" id="A0A084QWZ7"/>
<dbReference type="OrthoDB" id="10009520at2759"/>
<name>A0A084QWZ7_STAC4</name>
<dbReference type="EMBL" id="KL659848">
    <property type="protein sequence ID" value="KFA68482.1"/>
    <property type="molecule type" value="Genomic_DNA"/>
</dbReference>
<dbReference type="HOGENOM" id="CLU_769810_0_0_1"/>
<dbReference type="Proteomes" id="UP000028524">
    <property type="component" value="Unassembled WGS sequence"/>
</dbReference>
<reference evidence="1 2" key="1">
    <citation type="journal article" date="2014" name="BMC Genomics">
        <title>Comparative genome sequencing reveals chemotype-specific gene clusters in the toxigenic black mold Stachybotrys.</title>
        <authorList>
            <person name="Semeiks J."/>
            <person name="Borek D."/>
            <person name="Otwinowski Z."/>
            <person name="Grishin N.V."/>
        </authorList>
    </citation>
    <scope>NUCLEOTIDE SEQUENCE [LARGE SCALE GENOMIC DNA]</scope>
    <source>
        <strain evidence="1 2">IBT 40285</strain>
    </source>
</reference>
<evidence type="ECO:0008006" key="3">
    <source>
        <dbReference type="Google" id="ProtNLM"/>
    </source>
</evidence>
<accession>A0A084QWZ7</accession>
<keyword evidence="2" id="KW-1185">Reference proteome</keyword>
<protein>
    <recommendedName>
        <fullName evidence="3">RING-type domain-containing protein</fullName>
    </recommendedName>
</protein>